<reference evidence="9 10" key="1">
    <citation type="submission" date="2014-06" db="EMBL/GenBank/DDBJ databases">
        <title>Genome characterization of distinct group I Clostridium botulinum lineages.</title>
        <authorList>
            <person name="Giordani F."/>
            <person name="Anselmo A."/>
            <person name="Fillo S."/>
            <person name="Palozzi A.M."/>
            <person name="Fortunato A."/>
            <person name="Gentile B."/>
            <person name="Ciammaruconi A."/>
            <person name="Anniballi F."/>
            <person name="De Medici D."/>
            <person name="Lista F."/>
        </authorList>
    </citation>
    <scope>NUCLEOTIDE SEQUENCE [LARGE SCALE GENOMIC DNA]</scope>
    <source>
        <strain evidence="9 10">B2 450</strain>
    </source>
</reference>
<keyword evidence="6 7" id="KW-0472">Membrane</keyword>
<dbReference type="RefSeq" id="WP_003483517.1">
    <property type="nucleotide sequence ID" value="NZ_JXSU01000008.1"/>
</dbReference>
<accession>A0A0D1BQ17</accession>
<dbReference type="InterPro" id="IPR045621">
    <property type="entry name" value="BPD_transp_1_N"/>
</dbReference>
<dbReference type="SUPFAM" id="SSF161098">
    <property type="entry name" value="MetI-like"/>
    <property type="match status" value="1"/>
</dbReference>
<evidence type="ECO:0000256" key="4">
    <source>
        <dbReference type="ARBA" id="ARBA00022692"/>
    </source>
</evidence>
<feature type="transmembrane region" description="Helical" evidence="7">
    <location>
        <begin position="134"/>
        <end position="154"/>
    </location>
</feature>
<dbReference type="OrthoDB" id="9773221at2"/>
<dbReference type="Pfam" id="PF00528">
    <property type="entry name" value="BPD_transp_1"/>
    <property type="match status" value="1"/>
</dbReference>
<gene>
    <name evidence="9" type="ORF">N495_15905</name>
</gene>
<keyword evidence="4 7" id="KW-0812">Transmembrane</keyword>
<dbReference type="InterPro" id="IPR000515">
    <property type="entry name" value="MetI-like"/>
</dbReference>
<proteinExistence type="inferred from homology"/>
<sequence>MFKYILKRLGYMLLTLWIVITITFVLMHTIPGDPLASSAKRLPPQIRANYYAKYGLDKPLTTQYAVYMKNLLKGDLGDSLAFAGRSVNTVIKDGLPASARIGIQAVFLGFALGIILGVVAAFKRNKWPDYIVMFLALIGVSIPSFVFAALLQYIFTVKFMILPTTGWGGAKYTILPTIALSLSPLAIYARYMRNECLDVLGQDYILTAKAKGVSKVSLVWKHIIRNAILPSITILGPQIASILTGSFVIEGIYGIPGLGSSFVGAVNNMDYSMIMGLTVFMAALYIFSLLIVDILYGIIDPRIRITNSK</sequence>
<evidence type="ECO:0000313" key="10">
    <source>
        <dbReference type="Proteomes" id="UP000032250"/>
    </source>
</evidence>
<comment type="subcellular location">
    <subcellularLocation>
        <location evidence="1 7">Cell membrane</location>
        <topology evidence="1 7">Multi-pass membrane protein</topology>
    </subcellularLocation>
</comment>
<dbReference type="Pfam" id="PF19300">
    <property type="entry name" value="BPD_transp_1_N"/>
    <property type="match status" value="1"/>
</dbReference>
<keyword evidence="5 7" id="KW-1133">Transmembrane helix</keyword>
<dbReference type="PANTHER" id="PTHR43163">
    <property type="entry name" value="DIPEPTIDE TRANSPORT SYSTEM PERMEASE PROTEIN DPPB-RELATED"/>
    <property type="match status" value="1"/>
</dbReference>
<dbReference type="AlphaFoldDB" id="A0A0D1BQ17"/>
<dbReference type="GO" id="GO:0055085">
    <property type="term" value="P:transmembrane transport"/>
    <property type="evidence" value="ECO:0007669"/>
    <property type="project" value="InterPro"/>
</dbReference>
<keyword evidence="2 7" id="KW-0813">Transport</keyword>
<comment type="similarity">
    <text evidence="7">Belongs to the binding-protein-dependent transport system permease family.</text>
</comment>
<evidence type="ECO:0000256" key="7">
    <source>
        <dbReference type="RuleBase" id="RU363032"/>
    </source>
</evidence>
<evidence type="ECO:0000259" key="8">
    <source>
        <dbReference type="PROSITE" id="PS50928"/>
    </source>
</evidence>
<evidence type="ECO:0000256" key="3">
    <source>
        <dbReference type="ARBA" id="ARBA00022475"/>
    </source>
</evidence>
<dbReference type="CDD" id="cd06261">
    <property type="entry name" value="TM_PBP2"/>
    <property type="match status" value="1"/>
</dbReference>
<feature type="transmembrane region" description="Helical" evidence="7">
    <location>
        <begin position="9"/>
        <end position="30"/>
    </location>
</feature>
<feature type="transmembrane region" description="Helical" evidence="7">
    <location>
        <begin position="101"/>
        <end position="122"/>
    </location>
</feature>
<name>A0A0D1BQ17_CLOBO</name>
<feature type="transmembrane region" description="Helical" evidence="7">
    <location>
        <begin position="227"/>
        <end position="253"/>
    </location>
</feature>
<dbReference type="Proteomes" id="UP000032250">
    <property type="component" value="Unassembled WGS sequence"/>
</dbReference>
<protein>
    <submittedName>
        <fullName evidence="9">Peptide ABC transporter permease</fullName>
    </submittedName>
</protein>
<comment type="caution">
    <text evidence="9">The sequence shown here is derived from an EMBL/GenBank/DDBJ whole genome shotgun (WGS) entry which is preliminary data.</text>
</comment>
<dbReference type="HOGENOM" id="CLU_036879_1_2_9"/>
<evidence type="ECO:0000313" key="9">
    <source>
        <dbReference type="EMBL" id="KIS21977.1"/>
    </source>
</evidence>
<evidence type="ECO:0000256" key="1">
    <source>
        <dbReference type="ARBA" id="ARBA00004651"/>
    </source>
</evidence>
<dbReference type="GO" id="GO:0005886">
    <property type="term" value="C:plasma membrane"/>
    <property type="evidence" value="ECO:0007669"/>
    <property type="project" value="UniProtKB-SubCell"/>
</dbReference>
<evidence type="ECO:0000256" key="2">
    <source>
        <dbReference type="ARBA" id="ARBA00022448"/>
    </source>
</evidence>
<evidence type="ECO:0000256" key="6">
    <source>
        <dbReference type="ARBA" id="ARBA00023136"/>
    </source>
</evidence>
<feature type="domain" description="ABC transmembrane type-1" evidence="8">
    <location>
        <begin position="95"/>
        <end position="296"/>
    </location>
</feature>
<evidence type="ECO:0000256" key="5">
    <source>
        <dbReference type="ARBA" id="ARBA00022989"/>
    </source>
</evidence>
<dbReference type="PATRIC" id="fig|1379739.3.peg.3572"/>
<dbReference type="PANTHER" id="PTHR43163:SF6">
    <property type="entry name" value="DIPEPTIDE TRANSPORT SYSTEM PERMEASE PROTEIN DPPB-RELATED"/>
    <property type="match status" value="1"/>
</dbReference>
<dbReference type="Gene3D" id="1.10.3720.10">
    <property type="entry name" value="MetI-like"/>
    <property type="match status" value="1"/>
</dbReference>
<keyword evidence="3" id="KW-1003">Cell membrane</keyword>
<dbReference type="InterPro" id="IPR035906">
    <property type="entry name" value="MetI-like_sf"/>
</dbReference>
<feature type="transmembrane region" description="Helical" evidence="7">
    <location>
        <begin position="174"/>
        <end position="191"/>
    </location>
</feature>
<feature type="transmembrane region" description="Helical" evidence="7">
    <location>
        <begin position="273"/>
        <end position="299"/>
    </location>
</feature>
<dbReference type="PROSITE" id="PS50928">
    <property type="entry name" value="ABC_TM1"/>
    <property type="match status" value="1"/>
</dbReference>
<dbReference type="EMBL" id="JXSU01000008">
    <property type="protein sequence ID" value="KIS21977.1"/>
    <property type="molecule type" value="Genomic_DNA"/>
</dbReference>
<organism evidence="9 10">
    <name type="scientific">Clostridium botulinum B2 450</name>
    <dbReference type="NCBI Taxonomy" id="1379739"/>
    <lineage>
        <taxon>Bacteria</taxon>
        <taxon>Bacillati</taxon>
        <taxon>Bacillota</taxon>
        <taxon>Clostridia</taxon>
        <taxon>Eubacteriales</taxon>
        <taxon>Clostridiaceae</taxon>
        <taxon>Clostridium</taxon>
    </lineage>
</organism>